<reference evidence="1" key="2">
    <citation type="submission" date="2022-01" db="EMBL/GenBank/DDBJ databases">
        <authorList>
            <person name="Yamashiro T."/>
            <person name="Shiraishi A."/>
            <person name="Satake H."/>
            <person name="Nakayama K."/>
        </authorList>
    </citation>
    <scope>NUCLEOTIDE SEQUENCE</scope>
</reference>
<evidence type="ECO:0000313" key="1">
    <source>
        <dbReference type="EMBL" id="GJT31843.1"/>
    </source>
</evidence>
<keyword evidence="2" id="KW-1185">Reference proteome</keyword>
<organism evidence="1 2">
    <name type="scientific">Tanacetum coccineum</name>
    <dbReference type="NCBI Taxonomy" id="301880"/>
    <lineage>
        <taxon>Eukaryota</taxon>
        <taxon>Viridiplantae</taxon>
        <taxon>Streptophyta</taxon>
        <taxon>Embryophyta</taxon>
        <taxon>Tracheophyta</taxon>
        <taxon>Spermatophyta</taxon>
        <taxon>Magnoliopsida</taxon>
        <taxon>eudicotyledons</taxon>
        <taxon>Gunneridae</taxon>
        <taxon>Pentapetalae</taxon>
        <taxon>asterids</taxon>
        <taxon>campanulids</taxon>
        <taxon>Asterales</taxon>
        <taxon>Asteraceae</taxon>
        <taxon>Asteroideae</taxon>
        <taxon>Anthemideae</taxon>
        <taxon>Anthemidinae</taxon>
        <taxon>Tanacetum</taxon>
    </lineage>
</organism>
<protein>
    <submittedName>
        <fullName evidence="1">Uncharacterized protein</fullName>
    </submittedName>
</protein>
<dbReference type="Proteomes" id="UP001151760">
    <property type="component" value="Unassembled WGS sequence"/>
</dbReference>
<comment type="caution">
    <text evidence="1">The sequence shown here is derived from an EMBL/GenBank/DDBJ whole genome shotgun (WGS) entry which is preliminary data.</text>
</comment>
<name>A0ABQ5D0W3_9ASTR</name>
<reference evidence="1" key="1">
    <citation type="journal article" date="2022" name="Int. J. Mol. Sci.">
        <title>Draft Genome of Tanacetum Coccineum: Genomic Comparison of Closely Related Tanacetum-Family Plants.</title>
        <authorList>
            <person name="Yamashiro T."/>
            <person name="Shiraishi A."/>
            <person name="Nakayama K."/>
            <person name="Satake H."/>
        </authorList>
    </citation>
    <scope>NUCLEOTIDE SEQUENCE</scope>
</reference>
<accession>A0ABQ5D0W3</accession>
<sequence length="567" mass="67235">MHSTMVPEQVKTHNIQAGVQVSRLEDKDVIFSIGSAMEDFISLYFVFVRNIAKQWLDLKFSDHRKVDSEVMQSVVSTWLIRRYTKQFEEYMKIKRQLDVNGIDKDMECDPTNIKFVTWLASKFSVITGDLPRFKTYEDYKNTWLDEWNSEVPWADEKPWLEDGTWKEPIEDISHVCKLFHFKSGHCIVKSRCIGSDRIPDTAYSSQLNTAYPLFEINAAYSYSSDQYGVFSQLNTMHRSSDTTTNLISLTKNEEQWLDLKFGDHRKVDSEVIQSVVSTWLIRSYKKQFEEYIKIKRQLDVNGIDKDMECDPTNFEFATCLASKFRLKDLFHFDTSLYKAFKDFNYLLQIDVDVLTGDLPGFKTYEDYKNTWLYEWNSKVPWVDEKSWLEDGTRKELIKDIRMIQIGDITYFQDYEWYEGLEDGELKEEALKQKVISEGSWGYENRIGLNFCAWMKKCFGDYPELDYKLMTMLQKYWWGIKEEESSDDAWSYYSPITDSENYEHTRTINDDTIQVNQEWFDECEPNGDNEDDIKDLDDYLIRDDAPLLLMKRRNGPRKEGVNYLEFLI</sequence>
<dbReference type="EMBL" id="BQNB010014741">
    <property type="protein sequence ID" value="GJT31843.1"/>
    <property type="molecule type" value="Genomic_DNA"/>
</dbReference>
<proteinExistence type="predicted"/>
<gene>
    <name evidence="1" type="ORF">Tco_0922262</name>
</gene>
<evidence type="ECO:0000313" key="2">
    <source>
        <dbReference type="Proteomes" id="UP001151760"/>
    </source>
</evidence>